<evidence type="ECO:0000256" key="7">
    <source>
        <dbReference type="SAM" id="MobiDB-lite"/>
    </source>
</evidence>
<feature type="region of interest" description="Disordered" evidence="7">
    <location>
        <begin position="507"/>
        <end position="536"/>
    </location>
</feature>
<evidence type="ECO:0000256" key="3">
    <source>
        <dbReference type="ARBA" id="ARBA00017307"/>
    </source>
</evidence>
<organism evidence="10 11">
    <name type="scientific">Chloebia gouldiae</name>
    <name type="common">Gouldian finch</name>
    <name type="synonym">Erythrura gouldiae</name>
    <dbReference type="NCBI Taxonomy" id="44316"/>
    <lineage>
        <taxon>Eukaryota</taxon>
        <taxon>Metazoa</taxon>
        <taxon>Chordata</taxon>
        <taxon>Craniata</taxon>
        <taxon>Vertebrata</taxon>
        <taxon>Euteleostomi</taxon>
        <taxon>Archelosauria</taxon>
        <taxon>Archosauria</taxon>
        <taxon>Dinosauria</taxon>
        <taxon>Saurischia</taxon>
        <taxon>Theropoda</taxon>
        <taxon>Coelurosauria</taxon>
        <taxon>Aves</taxon>
        <taxon>Neognathae</taxon>
        <taxon>Neoaves</taxon>
        <taxon>Telluraves</taxon>
        <taxon>Australaves</taxon>
        <taxon>Passeriformes</taxon>
        <taxon>Passeroidea</taxon>
        <taxon>Passeridae</taxon>
        <taxon>Chloebia</taxon>
    </lineage>
</organism>
<dbReference type="Pfam" id="PF10406">
    <property type="entry name" value="TAF8_C"/>
    <property type="match status" value="1"/>
</dbReference>
<comment type="similarity">
    <text evidence="2">Belongs to the TAF8 family.</text>
</comment>
<feature type="compositionally biased region" description="Low complexity" evidence="7">
    <location>
        <begin position="195"/>
        <end position="208"/>
    </location>
</feature>
<keyword evidence="8" id="KW-1133">Transmembrane helix</keyword>
<keyword evidence="6" id="KW-0539">Nucleus</keyword>
<dbReference type="InterPro" id="IPR037818">
    <property type="entry name" value="TAF8"/>
</dbReference>
<evidence type="ECO:0000256" key="2">
    <source>
        <dbReference type="ARBA" id="ARBA00008767"/>
    </source>
</evidence>
<keyword evidence="11" id="KW-1185">Reference proteome</keyword>
<dbReference type="AlphaFoldDB" id="A0A3L8Q7X1"/>
<evidence type="ECO:0000256" key="6">
    <source>
        <dbReference type="ARBA" id="ARBA00023242"/>
    </source>
</evidence>
<accession>A0A3L8Q7X1</accession>
<evidence type="ECO:0000313" key="10">
    <source>
        <dbReference type="EMBL" id="RLV63420.1"/>
    </source>
</evidence>
<feature type="transmembrane region" description="Helical" evidence="8">
    <location>
        <begin position="56"/>
        <end position="76"/>
    </location>
</feature>
<feature type="transmembrane region" description="Helical" evidence="8">
    <location>
        <begin position="29"/>
        <end position="49"/>
    </location>
</feature>
<feature type="transmembrane region" description="Helical" evidence="8">
    <location>
        <begin position="82"/>
        <end position="106"/>
    </location>
</feature>
<reference evidence="10 11" key="1">
    <citation type="journal article" date="2018" name="Proc. R. Soc. B">
        <title>A non-coding region near Follistatin controls head colour polymorphism in the Gouldian finch.</title>
        <authorList>
            <person name="Toomey M.B."/>
            <person name="Marques C.I."/>
            <person name="Andrade P."/>
            <person name="Araujo P.M."/>
            <person name="Sabatino S."/>
            <person name="Gazda M.A."/>
            <person name="Afonso S."/>
            <person name="Lopes R.J."/>
            <person name="Corbo J.C."/>
            <person name="Carneiro M."/>
        </authorList>
    </citation>
    <scope>NUCLEOTIDE SEQUENCE [LARGE SCALE GENOMIC DNA]</scope>
    <source>
        <strain evidence="10">Red01</strain>
        <tissue evidence="10">Muscle</tissue>
    </source>
</reference>
<dbReference type="GO" id="GO:0005669">
    <property type="term" value="C:transcription factor TFIID complex"/>
    <property type="evidence" value="ECO:0007669"/>
    <property type="project" value="InterPro"/>
</dbReference>
<feature type="compositionally biased region" description="Polar residues" evidence="7">
    <location>
        <begin position="519"/>
        <end position="531"/>
    </location>
</feature>
<gene>
    <name evidence="10" type="ORF">DV515_00018290</name>
</gene>
<dbReference type="PANTHER" id="PTHR46469:SF1">
    <property type="entry name" value="TRANSCRIPTION INITIATION FACTOR TFIID SUBUNIT 8"/>
    <property type="match status" value="1"/>
</dbReference>
<evidence type="ECO:0000256" key="4">
    <source>
        <dbReference type="ARBA" id="ARBA00023015"/>
    </source>
</evidence>
<keyword evidence="5" id="KW-0804">Transcription</keyword>
<evidence type="ECO:0000256" key="5">
    <source>
        <dbReference type="ARBA" id="ARBA00023163"/>
    </source>
</evidence>
<evidence type="ECO:0000313" key="11">
    <source>
        <dbReference type="Proteomes" id="UP000276834"/>
    </source>
</evidence>
<feature type="domain" description="Transcription factor TFIID subunit 8 C-terminal" evidence="9">
    <location>
        <begin position="576"/>
        <end position="605"/>
    </location>
</feature>
<evidence type="ECO:0000256" key="8">
    <source>
        <dbReference type="SAM" id="Phobius"/>
    </source>
</evidence>
<sequence length="680" mass="74201">MNPIPSHGSHTPLSAGVPPYCRALMPVPIFPIVPLIPIIPVIPIVLIVPAVPAVPVIPVVPIIPVVLIVPVVVPLFPLFPPFPLFLSFLLFPSFPLFSSFLLFLLFRCSHCSHRSHSARCSRHSRCSRCSVIPVRGSRAAAAAAGSPADNYQLARRRTLQVVAGFESAEKAAVETLTEMIQSCECPPGWDPDFHGPAGLGDAPGAARANAGHKSQRSAPNRGKIPTIGPKFVAKSQRSAPNRGKIPKIGPKLCKKSQRSAPNLWHKSQRSAPNRGTNPKDRPQILLEKEPKPSWPQAPFRRALRSPLSLLFSRINTPSSLSRPNPSPASLPRLDVLKNPKILPKLRDEIPAAFILQIFRKLGGHTARTQPTLSDIVVTLVEMGEQLPLPTLSTFGLGNLPSKFGIRAVPAADGDHCPYVGGLFWSAGGWEQPGIPLGELLISFLWDNPGNSGLLNWSEGTSVWVLSAGILFPSGMPMPRRIPVFSLISVFSLFPGLFPPNSRLFSPCSSGDKPARDPQSPDSWAEQASPTPHSRPFPRQLHPCDIWDLELEQLHPGEVWNWSCPVTPPSRSLPAQTYREPVSDYQVLREKAASQRRDVERALTRFMAKTGETQSLFKDDVSTFPRQSFPDFPSLLGLGIIPCVVFALLRGCVWESLQFEGLGKGFKDSPNGRLGKEGFGD</sequence>
<evidence type="ECO:0000256" key="1">
    <source>
        <dbReference type="ARBA" id="ARBA00004123"/>
    </source>
</evidence>
<feature type="region of interest" description="Disordered" evidence="7">
    <location>
        <begin position="194"/>
        <end position="282"/>
    </location>
</feature>
<dbReference type="Proteomes" id="UP000276834">
    <property type="component" value="Unassembled WGS sequence"/>
</dbReference>
<comment type="subcellular location">
    <subcellularLocation>
        <location evidence="1">Nucleus</location>
    </subcellularLocation>
</comment>
<keyword evidence="8" id="KW-0472">Membrane</keyword>
<evidence type="ECO:0000259" key="9">
    <source>
        <dbReference type="Pfam" id="PF10406"/>
    </source>
</evidence>
<name>A0A3L8Q7X1_CHLGU</name>
<dbReference type="STRING" id="44316.ENSEGOP00005020313"/>
<dbReference type="OrthoDB" id="2193813at2759"/>
<dbReference type="GO" id="GO:0006367">
    <property type="term" value="P:transcription initiation at RNA polymerase II promoter"/>
    <property type="evidence" value="ECO:0007669"/>
    <property type="project" value="TreeGrafter"/>
</dbReference>
<protein>
    <recommendedName>
        <fullName evidence="3">Transcription initiation factor TFIID subunit 8</fullName>
    </recommendedName>
</protein>
<dbReference type="PANTHER" id="PTHR46469">
    <property type="entry name" value="TRANSCRIPTION INITIATION FACTOR TFIID SUBUNIT 8"/>
    <property type="match status" value="1"/>
</dbReference>
<keyword evidence="8" id="KW-0812">Transmembrane</keyword>
<keyword evidence="4" id="KW-0805">Transcription regulation</keyword>
<proteinExistence type="inferred from homology"/>
<comment type="caution">
    <text evidence="10">The sequence shown here is derived from an EMBL/GenBank/DDBJ whole genome shotgun (WGS) entry which is preliminary data.</text>
</comment>
<dbReference type="EMBL" id="QUSF01002868">
    <property type="protein sequence ID" value="RLV63420.1"/>
    <property type="molecule type" value="Genomic_DNA"/>
</dbReference>
<dbReference type="InterPro" id="IPR019473">
    <property type="entry name" value="TFIID_su8_C"/>
</dbReference>